<evidence type="ECO:0000256" key="3">
    <source>
        <dbReference type="ARBA" id="ARBA00022741"/>
    </source>
</evidence>
<dbReference type="GO" id="GO:0005524">
    <property type="term" value="F:ATP binding"/>
    <property type="evidence" value="ECO:0007669"/>
    <property type="project" value="UniProtKB-KW"/>
</dbReference>
<accession>A0A6S6SGU9</accession>
<keyword evidence="3" id="KW-0547">Nucleotide-binding</keyword>
<dbReference type="PROSITE" id="PS50011">
    <property type="entry name" value="PROTEIN_KINASE_DOM"/>
    <property type="match status" value="1"/>
</dbReference>
<dbReference type="PANTHER" id="PTHR43851">
    <property type="match status" value="1"/>
</dbReference>
<evidence type="ECO:0000313" key="6">
    <source>
        <dbReference type="EMBL" id="CAA6804139.1"/>
    </source>
</evidence>
<gene>
    <name evidence="6" type="ORF">HELGO_WM11816</name>
</gene>
<dbReference type="EMBL" id="CACVAU010000013">
    <property type="protein sequence ID" value="CAA6804139.1"/>
    <property type="molecule type" value="Genomic_DNA"/>
</dbReference>
<name>A0A6S6SGU9_9BACT</name>
<dbReference type="InterPro" id="IPR004147">
    <property type="entry name" value="ABC1_dom"/>
</dbReference>
<comment type="similarity">
    <text evidence="1">Belongs to the protein kinase superfamily. ADCK protein kinase family.</text>
</comment>
<keyword evidence="6" id="KW-0830">Ubiquinone</keyword>
<proteinExistence type="inferred from homology"/>
<dbReference type="GO" id="GO:0004497">
    <property type="term" value="F:monooxygenase activity"/>
    <property type="evidence" value="ECO:0007669"/>
    <property type="project" value="UniProtKB-KW"/>
</dbReference>
<dbReference type="InterPro" id="IPR011009">
    <property type="entry name" value="Kinase-like_dom_sf"/>
</dbReference>
<keyword evidence="4" id="KW-0067">ATP-binding</keyword>
<sequence length="446" mass="50462">MKSNELEDTLQKKIPTTKLSRGTVAGKAMLKIGVVSGTGAVKRAFMSKEEKEVSKSDTHAQIAKVIIDSLGELKGVSVKIAQQIALGLPFLPQEYLDEISKSFNSIPPINKALIRKIIKQELQDYPQNVFDTFDSNAFGAASLGQVHKATVDGKALAVKVQYPGIASSIESDLSVINFGLKRFAKGQNIDHLMNEVEQRLTEEVDYELEANNTRYYEENLNHELIVVPTVINELSSKSVLTSTFLEGKGFEAFLKSNPNQAVRDHYAQLIFDSFFIGLYRLKMIHADPNPGNFIFMPDNMLGMIDFGCVKKVDKEFLKEFSKLHVLLIDKASDEEVTEQYANVNMVDRGDKADMLAFYQSTIKPLDRIYIEIFEEEKFDFKKNADFSQRGFNTIMEVQKKHRGAVHKMNADYIFIDRALLGYYNIFEKMEATIDTRFAQKLVREGV</sequence>
<evidence type="ECO:0000259" key="5">
    <source>
        <dbReference type="PROSITE" id="PS50011"/>
    </source>
</evidence>
<dbReference type="GO" id="GO:0004672">
    <property type="term" value="F:protein kinase activity"/>
    <property type="evidence" value="ECO:0007669"/>
    <property type="project" value="InterPro"/>
</dbReference>
<dbReference type="CDD" id="cd13970">
    <property type="entry name" value="ABC1_ADCK3"/>
    <property type="match status" value="1"/>
</dbReference>
<keyword evidence="6" id="KW-0503">Monooxygenase</keyword>
<dbReference type="PANTHER" id="PTHR43851:SF3">
    <property type="entry name" value="COENZYME Q8"/>
    <property type="match status" value="1"/>
</dbReference>
<keyword evidence="2" id="KW-0808">Transferase</keyword>
<dbReference type="InterPro" id="IPR000719">
    <property type="entry name" value="Prot_kinase_dom"/>
</dbReference>
<dbReference type="InterPro" id="IPR051409">
    <property type="entry name" value="Atypical_kinase_ADCK"/>
</dbReference>
<evidence type="ECO:0000256" key="4">
    <source>
        <dbReference type="ARBA" id="ARBA00022840"/>
    </source>
</evidence>
<dbReference type="InterPro" id="IPR034646">
    <property type="entry name" value="ADCK3_dom"/>
</dbReference>
<feature type="domain" description="Protein kinase" evidence="5">
    <location>
        <begin position="132"/>
        <end position="446"/>
    </location>
</feature>
<evidence type="ECO:0000256" key="2">
    <source>
        <dbReference type="ARBA" id="ARBA00022679"/>
    </source>
</evidence>
<reference evidence="6" key="1">
    <citation type="submission" date="2020-01" db="EMBL/GenBank/DDBJ databases">
        <authorList>
            <person name="Meier V. D."/>
            <person name="Meier V D."/>
        </authorList>
    </citation>
    <scope>NUCLEOTIDE SEQUENCE</scope>
    <source>
        <strain evidence="6">HLG_WM_MAG_05</strain>
    </source>
</reference>
<protein>
    <submittedName>
        <fullName evidence="6">Ubiquinone biosynthesis monooxygenase UbiB</fullName>
    </submittedName>
</protein>
<dbReference type="AlphaFoldDB" id="A0A6S6SGU9"/>
<dbReference type="SUPFAM" id="SSF56112">
    <property type="entry name" value="Protein kinase-like (PK-like)"/>
    <property type="match status" value="1"/>
</dbReference>
<organism evidence="6">
    <name type="scientific">uncultured Sulfurovum sp</name>
    <dbReference type="NCBI Taxonomy" id="269237"/>
    <lineage>
        <taxon>Bacteria</taxon>
        <taxon>Pseudomonadati</taxon>
        <taxon>Campylobacterota</taxon>
        <taxon>Epsilonproteobacteria</taxon>
        <taxon>Campylobacterales</taxon>
        <taxon>Sulfurovaceae</taxon>
        <taxon>Sulfurovum</taxon>
        <taxon>environmental samples</taxon>
    </lineage>
</organism>
<evidence type="ECO:0000256" key="1">
    <source>
        <dbReference type="ARBA" id="ARBA00009670"/>
    </source>
</evidence>
<dbReference type="Pfam" id="PF03109">
    <property type="entry name" value="ABC1"/>
    <property type="match status" value="1"/>
</dbReference>
<keyword evidence="6" id="KW-0560">Oxidoreductase</keyword>